<keyword evidence="3" id="KW-1185">Reference proteome</keyword>
<name>A0ABP0CE41_9PEZI</name>
<comment type="caution">
    <text evidence="2">The sequence shown here is derived from an EMBL/GenBank/DDBJ whole genome shotgun (WGS) entry which is preliminary data.</text>
</comment>
<feature type="compositionally biased region" description="Polar residues" evidence="1">
    <location>
        <begin position="92"/>
        <end position="114"/>
    </location>
</feature>
<evidence type="ECO:0000313" key="3">
    <source>
        <dbReference type="Proteomes" id="UP001642482"/>
    </source>
</evidence>
<feature type="non-terminal residue" evidence="2">
    <location>
        <position position="114"/>
    </location>
</feature>
<sequence>MDYHAIHGHDVANFSTPLTHRVLTVSAAEADAALLSQSSASSAASETAPSASRFFIPTGIETLDALLAGIELPLPGDTNEQTADEPAKEAKTGSTTQQEESPSAAATTKTEAPS</sequence>
<feature type="region of interest" description="Disordered" evidence="1">
    <location>
        <begin position="71"/>
        <end position="114"/>
    </location>
</feature>
<accession>A0ABP0CE41</accession>
<proteinExistence type="predicted"/>
<dbReference type="EMBL" id="CAWUHD010000093">
    <property type="protein sequence ID" value="CAK7230349.1"/>
    <property type="molecule type" value="Genomic_DNA"/>
</dbReference>
<reference evidence="2 3" key="1">
    <citation type="submission" date="2024-01" db="EMBL/GenBank/DDBJ databases">
        <authorList>
            <person name="Allen C."/>
            <person name="Tagirdzhanova G."/>
        </authorList>
    </citation>
    <scope>NUCLEOTIDE SEQUENCE [LARGE SCALE GENOMIC DNA]</scope>
</reference>
<protein>
    <submittedName>
        <fullName evidence="2">Uncharacterized protein</fullName>
    </submittedName>
</protein>
<dbReference type="Proteomes" id="UP001642482">
    <property type="component" value="Unassembled WGS sequence"/>
</dbReference>
<evidence type="ECO:0000313" key="2">
    <source>
        <dbReference type="EMBL" id="CAK7230349.1"/>
    </source>
</evidence>
<gene>
    <name evidence="2" type="ORF">SEUCBS140593_007558</name>
</gene>
<evidence type="ECO:0000256" key="1">
    <source>
        <dbReference type="SAM" id="MobiDB-lite"/>
    </source>
</evidence>
<organism evidence="2 3">
    <name type="scientific">Sporothrix eucalyptigena</name>
    <dbReference type="NCBI Taxonomy" id="1812306"/>
    <lineage>
        <taxon>Eukaryota</taxon>
        <taxon>Fungi</taxon>
        <taxon>Dikarya</taxon>
        <taxon>Ascomycota</taxon>
        <taxon>Pezizomycotina</taxon>
        <taxon>Sordariomycetes</taxon>
        <taxon>Sordariomycetidae</taxon>
        <taxon>Ophiostomatales</taxon>
        <taxon>Ophiostomataceae</taxon>
        <taxon>Sporothrix</taxon>
    </lineage>
</organism>